<dbReference type="EMBL" id="CP021377">
    <property type="protein sequence ID" value="ART83371.1"/>
    <property type="molecule type" value="Genomic_DNA"/>
</dbReference>
<dbReference type="AlphaFoldDB" id="A0A1Y0D755"/>
<evidence type="ECO:0000313" key="1">
    <source>
        <dbReference type="EMBL" id="ART83371.1"/>
    </source>
</evidence>
<proteinExistence type="predicted"/>
<reference evidence="1 2" key="1">
    <citation type="journal article" date="2014" name="Int. J. Syst. Evol. Microbiol.">
        <title>Oceanisphaera profunda sp. nov., a marine bacterium isolated from deep-sea sediment, and emended description of the genus Oceanisphaera.</title>
        <authorList>
            <person name="Xu Z."/>
            <person name="Zhang X.Y."/>
            <person name="Su H.N."/>
            <person name="Yu Z.C."/>
            <person name="Liu C."/>
            <person name="Li H."/>
            <person name="Chen X.L."/>
            <person name="Song X.Y."/>
            <person name="Xie B.B."/>
            <person name="Qin Q.L."/>
            <person name="Zhou B.C."/>
            <person name="Shi M."/>
            <person name="Huang Y."/>
            <person name="Zhang Y.Z."/>
        </authorList>
    </citation>
    <scope>NUCLEOTIDE SEQUENCE [LARGE SCALE GENOMIC DNA]</scope>
    <source>
        <strain evidence="1 2">SM1222</strain>
    </source>
</reference>
<sequence length="311" mass="36393">MSRQPRSSAKVAFTKSPTLFPDQVSLLLQRGLEITDIVKAQFYLTQLNYYRFAAYCLPFEQDHATHQFIVGTSFDDILNLYVFDRELRLLVLDAIERFEVSLRTQIAYQLSHRYNTAHPHLKPELFGDLLEYANSLGKLSGDVKRSREEFIKHLAQKYQEPLPPIWACVELLTMGQLSRWLSNIKLRADRQIISKSYGLDEKTLTSFCEHLSLVRNLSAHHSRLWNRDFTKTTMLPRHGEEALINGLFTLPDSDRRLRKIYNTLVMLGYLMDVISGDHHWKQRLKSLLDTHQIDINRMGFPADWQARSIWQ</sequence>
<dbReference type="RefSeq" id="WP_087037850.1">
    <property type="nucleotide sequence ID" value="NZ_CP021377.1"/>
</dbReference>
<organism evidence="1 2">
    <name type="scientific">Oceanisphaera profunda</name>
    <dbReference type="NCBI Taxonomy" id="1416627"/>
    <lineage>
        <taxon>Bacteria</taxon>
        <taxon>Pseudomonadati</taxon>
        <taxon>Pseudomonadota</taxon>
        <taxon>Gammaproteobacteria</taxon>
        <taxon>Aeromonadales</taxon>
        <taxon>Aeromonadaceae</taxon>
        <taxon>Oceanisphaera</taxon>
    </lineage>
</organism>
<accession>A0A1Y0D755</accession>
<gene>
    <name evidence="1" type="ORF">CBP31_12675</name>
</gene>
<dbReference type="OrthoDB" id="5363652at2"/>
<dbReference type="Pfam" id="PF07751">
    <property type="entry name" value="Abi_2"/>
    <property type="match status" value="1"/>
</dbReference>
<evidence type="ECO:0008006" key="3">
    <source>
        <dbReference type="Google" id="ProtNLM"/>
    </source>
</evidence>
<dbReference type="Proteomes" id="UP000243937">
    <property type="component" value="Chromosome"/>
</dbReference>
<name>A0A1Y0D755_9GAMM</name>
<dbReference type="KEGG" id="opf:CBP31_12675"/>
<keyword evidence="2" id="KW-1185">Reference proteome</keyword>
<evidence type="ECO:0000313" key="2">
    <source>
        <dbReference type="Proteomes" id="UP000243937"/>
    </source>
</evidence>
<dbReference type="InterPro" id="IPR011664">
    <property type="entry name" value="Abi_system_AbiD/AbiF-like"/>
</dbReference>
<protein>
    <recommendedName>
        <fullName evidence="3">DNA-binding protein</fullName>
    </recommendedName>
</protein>